<keyword evidence="3" id="KW-1185">Reference proteome</keyword>
<organism evidence="2 3">
    <name type="scientific">Orchesella dallaii</name>
    <dbReference type="NCBI Taxonomy" id="48710"/>
    <lineage>
        <taxon>Eukaryota</taxon>
        <taxon>Metazoa</taxon>
        <taxon>Ecdysozoa</taxon>
        <taxon>Arthropoda</taxon>
        <taxon>Hexapoda</taxon>
        <taxon>Collembola</taxon>
        <taxon>Entomobryomorpha</taxon>
        <taxon>Entomobryoidea</taxon>
        <taxon>Orchesellidae</taxon>
        <taxon>Orchesellinae</taxon>
        <taxon>Orchesella</taxon>
    </lineage>
</organism>
<protein>
    <recommendedName>
        <fullName evidence="1">Reverse transcriptase domain-containing protein</fullName>
    </recommendedName>
</protein>
<feature type="domain" description="Reverse transcriptase" evidence="1">
    <location>
        <begin position="311"/>
        <end position="588"/>
    </location>
</feature>
<dbReference type="EMBL" id="CAXLJM020000129">
    <property type="protein sequence ID" value="CAL8139776.1"/>
    <property type="molecule type" value="Genomic_DNA"/>
</dbReference>
<dbReference type="PROSITE" id="PS50878">
    <property type="entry name" value="RT_POL"/>
    <property type="match status" value="1"/>
</dbReference>
<sequence length="789" mass="92467">MTYVIYKHVKQKTVPKIIKYRCFKSLNSELFSEEISKVDWSFLTNTHTFNDGPILFEKLILGILNKHAPVKSRIVKGFNAPWFNQELVLLCKNRDEIGKKLKLNPNLLSDYRQAKNQANYKISQAKKKYFLVKFHAAKSSIDVWNCMNELICFRHKNTTKINSLVNSEGIVLQHDFDICKQLAQEFVVLNSESNVKECLTLLPDYENNYFKKHKAAEDNLNIQSTNTEGAMLQVLEEQQSSFNVNVNDSSIDSNLMNFPPLEELTVSSNNVENAIKYVKKCKQSIDNNIPTKIYKEYANLLSIPLTIIFTNIFSLCQIPKYFKLADVTALYKGKGSRSQSSSYRAIFNFPFNVKVFEKILCDKLVYFTNKHLDSNQHGFRQRRSCETANAVFTQHIYEYLDCTGGKAMAVFIDFSKAFDSINQKLLIQKLMNNFDHEIPPKLLRLLIDYFSDRQFRICNGNYESDYFNIRTGVPPGSNLGPICYSLFINDIGQVIYLPYILYADDLVIYSACKTWAEGREELSQSLNLLSKWCDDNNLKINLDKTKYMCFYKPNDHKSRAQLTDLEPLLLNGCPIERVEKFTYLGVTVDSCLSFKDHFKSVDNKITNALARMYSLRRFISESVMKTFLSAYVVSIVDYCAIVWLVQKDSLTDKLQHKIDRFILIFYSSKKLVTTKTNKRVEISEYYLKLDLYSLHERKRLSLVKFVFKKRYYEIFRDWFKFRNNCRFDRIILPSHCKEIYKQSVKWKCIDAWNYFLQKLLLADTEELDYDTFVDMCKNFLKKERNKIYC</sequence>
<proteinExistence type="predicted"/>
<dbReference type="Proteomes" id="UP001642540">
    <property type="component" value="Unassembled WGS sequence"/>
</dbReference>
<dbReference type="CDD" id="cd01650">
    <property type="entry name" value="RT_nLTR_like"/>
    <property type="match status" value="1"/>
</dbReference>
<dbReference type="InterPro" id="IPR043128">
    <property type="entry name" value="Rev_trsase/Diguanyl_cyclase"/>
</dbReference>
<name>A0ABP1S018_9HEXA</name>
<accession>A0ABP1S018</accession>
<reference evidence="2 3" key="1">
    <citation type="submission" date="2024-08" db="EMBL/GenBank/DDBJ databases">
        <authorList>
            <person name="Cucini C."/>
            <person name="Frati F."/>
        </authorList>
    </citation>
    <scope>NUCLEOTIDE SEQUENCE [LARGE SCALE GENOMIC DNA]</scope>
</reference>
<evidence type="ECO:0000313" key="3">
    <source>
        <dbReference type="Proteomes" id="UP001642540"/>
    </source>
</evidence>
<gene>
    <name evidence="2" type="ORF">ODALV1_LOCUS27990</name>
</gene>
<dbReference type="Pfam" id="PF00078">
    <property type="entry name" value="RVT_1"/>
    <property type="match status" value="1"/>
</dbReference>
<dbReference type="InterPro" id="IPR043502">
    <property type="entry name" value="DNA/RNA_pol_sf"/>
</dbReference>
<dbReference type="InterPro" id="IPR000477">
    <property type="entry name" value="RT_dom"/>
</dbReference>
<comment type="caution">
    <text evidence="2">The sequence shown here is derived from an EMBL/GenBank/DDBJ whole genome shotgun (WGS) entry which is preliminary data.</text>
</comment>
<dbReference type="SUPFAM" id="SSF56672">
    <property type="entry name" value="DNA/RNA polymerases"/>
    <property type="match status" value="1"/>
</dbReference>
<evidence type="ECO:0000313" key="2">
    <source>
        <dbReference type="EMBL" id="CAL8139776.1"/>
    </source>
</evidence>
<evidence type="ECO:0000259" key="1">
    <source>
        <dbReference type="PROSITE" id="PS50878"/>
    </source>
</evidence>
<dbReference type="Gene3D" id="3.30.70.270">
    <property type="match status" value="1"/>
</dbReference>
<dbReference type="PANTHER" id="PTHR33332">
    <property type="entry name" value="REVERSE TRANSCRIPTASE DOMAIN-CONTAINING PROTEIN"/>
    <property type="match status" value="1"/>
</dbReference>